<dbReference type="EMBL" id="FLUO01000001">
    <property type="protein sequence ID" value="SBV97012.1"/>
    <property type="molecule type" value="Genomic_DNA"/>
</dbReference>
<feature type="compositionally biased region" description="Basic and acidic residues" evidence="1">
    <location>
        <begin position="121"/>
        <end position="167"/>
    </location>
</feature>
<dbReference type="Gene3D" id="3.30.1150.10">
    <property type="match status" value="1"/>
</dbReference>
<proteinExistence type="predicted"/>
<evidence type="ECO:0000313" key="2">
    <source>
        <dbReference type="EMBL" id="SBV97012.1"/>
    </source>
</evidence>
<gene>
    <name evidence="2" type="ORF">KL86APRO_10832</name>
</gene>
<organism evidence="2">
    <name type="scientific">uncultured Alphaproteobacteria bacterium</name>
    <dbReference type="NCBI Taxonomy" id="91750"/>
    <lineage>
        <taxon>Bacteria</taxon>
        <taxon>Pseudomonadati</taxon>
        <taxon>Pseudomonadota</taxon>
        <taxon>Alphaproteobacteria</taxon>
        <taxon>environmental samples</taxon>
    </lineage>
</organism>
<name>A0A212JC91_9PROT</name>
<dbReference type="PRINTS" id="PR01217">
    <property type="entry name" value="PRICHEXTENSN"/>
</dbReference>
<feature type="compositionally biased region" description="Pro residues" evidence="1">
    <location>
        <begin position="95"/>
        <end position="104"/>
    </location>
</feature>
<feature type="compositionally biased region" description="Basic and acidic residues" evidence="1">
    <location>
        <begin position="62"/>
        <end position="94"/>
    </location>
</feature>
<protein>
    <submittedName>
        <fullName evidence="2">Uncharacterized protein</fullName>
    </submittedName>
</protein>
<feature type="region of interest" description="Disordered" evidence="1">
    <location>
        <begin position="46"/>
        <end position="212"/>
    </location>
</feature>
<dbReference type="AlphaFoldDB" id="A0A212JC91"/>
<accession>A0A212JC91</accession>
<reference evidence="2" key="1">
    <citation type="submission" date="2016-04" db="EMBL/GenBank/DDBJ databases">
        <authorList>
            <person name="Evans L.H."/>
            <person name="Alamgir A."/>
            <person name="Owens N."/>
            <person name="Weber N.D."/>
            <person name="Virtaneva K."/>
            <person name="Barbian K."/>
            <person name="Babar A."/>
            <person name="Rosenke K."/>
        </authorList>
    </citation>
    <scope>NUCLEOTIDE SEQUENCE</scope>
    <source>
        <strain evidence="2">86</strain>
    </source>
</reference>
<sequence length="319" mass="34786">MRREFLYSLGLHIAVALVSVLGLPYLKPEPPELTERILVVDLSKVTVGEKTSLPKAAAIGKPKGEPAPEPPKPEQKPEPPKPEPPKPEPPKPEPPKPVPVPPKPEPPKPEPPKPAVVPEPPKPEPKKEAPKKPEPKPEPPKKPEPAKPAESKKEDAPKKKADPKPSFDDLLASVEKIRKESAPPPTGKTTPNPSGDRKGTPGALDVPAISKDRDGFGDTLTLSEMDMIRAQIEKHWNVDPGKAGAQDMVIEITVSLNADGTVRAARIVDQSRMGSDPAFRSLAESALRAVFMASPIQAPQKKYDTWREVRLFFRPQDRL</sequence>
<dbReference type="SUPFAM" id="SSF74653">
    <property type="entry name" value="TolA/TonB C-terminal domain"/>
    <property type="match status" value="1"/>
</dbReference>
<evidence type="ECO:0000256" key="1">
    <source>
        <dbReference type="SAM" id="MobiDB-lite"/>
    </source>
</evidence>